<protein>
    <recommendedName>
        <fullName evidence="4">Lipocalin-like domain-containing protein</fullName>
    </recommendedName>
</protein>
<gene>
    <name evidence="2" type="ORF">IPZ78_06385</name>
</gene>
<keyword evidence="3" id="KW-1185">Reference proteome</keyword>
<sequence length="137" mass="15694">MKKLFGLLLILMTIFSCSKSEIDFNPEEPIFGKWELKTSIDNSFLGDIKEYSFVFDTANLGIRGIRLNGKWGGAIAGWNGNATTNHDYSLSDDKKKIYIHYEGELLDFDIIKLDKTSLIIISNNRSYNDTLEFKRVK</sequence>
<evidence type="ECO:0000256" key="1">
    <source>
        <dbReference type="SAM" id="SignalP"/>
    </source>
</evidence>
<evidence type="ECO:0000313" key="2">
    <source>
        <dbReference type="EMBL" id="MCA5004781.1"/>
    </source>
</evidence>
<proteinExistence type="predicted"/>
<dbReference type="EMBL" id="JADEYP010000009">
    <property type="protein sequence ID" value="MCA5004781.1"/>
    <property type="molecule type" value="Genomic_DNA"/>
</dbReference>
<dbReference type="RefSeq" id="WP_225552169.1">
    <property type="nucleotide sequence ID" value="NZ_JADEYP010000009.1"/>
</dbReference>
<comment type="caution">
    <text evidence="2">The sequence shown here is derived from an EMBL/GenBank/DDBJ whole genome shotgun (WGS) entry which is preliminary data.</text>
</comment>
<name>A0ABS7Z5V1_9SPHI</name>
<accession>A0ABS7Z5V1</accession>
<evidence type="ECO:0008006" key="4">
    <source>
        <dbReference type="Google" id="ProtNLM"/>
    </source>
</evidence>
<keyword evidence="1" id="KW-0732">Signal</keyword>
<organism evidence="2 3">
    <name type="scientific">Sphingobacterium bovistauri</name>
    <dbReference type="NCBI Taxonomy" id="2781959"/>
    <lineage>
        <taxon>Bacteria</taxon>
        <taxon>Pseudomonadati</taxon>
        <taxon>Bacteroidota</taxon>
        <taxon>Sphingobacteriia</taxon>
        <taxon>Sphingobacteriales</taxon>
        <taxon>Sphingobacteriaceae</taxon>
        <taxon>Sphingobacterium</taxon>
    </lineage>
</organism>
<dbReference type="Proteomes" id="UP001165302">
    <property type="component" value="Unassembled WGS sequence"/>
</dbReference>
<reference evidence="2" key="1">
    <citation type="submission" date="2020-10" db="EMBL/GenBank/DDBJ databases">
        <authorList>
            <person name="Lu T."/>
            <person name="Wang Q."/>
            <person name="Han X."/>
        </authorList>
    </citation>
    <scope>NUCLEOTIDE SEQUENCE</scope>
    <source>
        <strain evidence="2">WQ 366</strain>
    </source>
</reference>
<evidence type="ECO:0000313" key="3">
    <source>
        <dbReference type="Proteomes" id="UP001165302"/>
    </source>
</evidence>
<dbReference type="PROSITE" id="PS51257">
    <property type="entry name" value="PROKAR_LIPOPROTEIN"/>
    <property type="match status" value="1"/>
</dbReference>
<feature type="chain" id="PRO_5045562246" description="Lipocalin-like domain-containing protein" evidence="1">
    <location>
        <begin position="19"/>
        <end position="137"/>
    </location>
</feature>
<feature type="signal peptide" evidence="1">
    <location>
        <begin position="1"/>
        <end position="18"/>
    </location>
</feature>